<keyword evidence="3" id="KW-1185">Reference proteome</keyword>
<comment type="caution">
    <text evidence="2">The sequence shown here is derived from an EMBL/GenBank/DDBJ whole genome shotgun (WGS) entry which is preliminary data.</text>
</comment>
<dbReference type="InterPro" id="IPR000780">
    <property type="entry name" value="CheR_MeTrfase"/>
</dbReference>
<evidence type="ECO:0000259" key="1">
    <source>
        <dbReference type="PROSITE" id="PS50123"/>
    </source>
</evidence>
<dbReference type="InterPro" id="IPR029063">
    <property type="entry name" value="SAM-dependent_MTases_sf"/>
</dbReference>
<dbReference type="PRINTS" id="PR00996">
    <property type="entry name" value="CHERMTFRASE"/>
</dbReference>
<evidence type="ECO:0000313" key="2">
    <source>
        <dbReference type="EMBL" id="MBK3516264.1"/>
    </source>
</evidence>
<dbReference type="SMART" id="SM00138">
    <property type="entry name" value="MeTrc"/>
    <property type="match status" value="1"/>
</dbReference>
<dbReference type="PANTHER" id="PTHR24422:SF8">
    <property type="entry name" value="CHEMOTAXIS PROTEIN"/>
    <property type="match status" value="1"/>
</dbReference>
<protein>
    <submittedName>
        <fullName evidence="2">Protein-glutamate O-methyltransferase CheR</fullName>
    </submittedName>
</protein>
<name>A0ABS1HF14_9BACT</name>
<dbReference type="Gene3D" id="3.40.50.150">
    <property type="entry name" value="Vaccinia Virus protein VP39"/>
    <property type="match status" value="1"/>
</dbReference>
<dbReference type="EMBL" id="JAENRR010000004">
    <property type="protein sequence ID" value="MBK3516264.1"/>
    <property type="molecule type" value="Genomic_DNA"/>
</dbReference>
<gene>
    <name evidence="2" type="ORF">JIV24_02855</name>
</gene>
<dbReference type="RefSeq" id="WP_200463493.1">
    <property type="nucleotide sequence ID" value="NZ_JAENRR010000004.1"/>
</dbReference>
<dbReference type="InterPro" id="IPR022642">
    <property type="entry name" value="CheR_C"/>
</dbReference>
<evidence type="ECO:0000313" key="3">
    <source>
        <dbReference type="Proteomes" id="UP000605676"/>
    </source>
</evidence>
<dbReference type="PANTHER" id="PTHR24422">
    <property type="entry name" value="CHEMOTAXIS PROTEIN METHYLTRANSFERASE"/>
    <property type="match status" value="1"/>
</dbReference>
<dbReference type="SUPFAM" id="SSF53335">
    <property type="entry name" value="S-adenosyl-L-methionine-dependent methyltransferases"/>
    <property type="match status" value="1"/>
</dbReference>
<accession>A0ABS1HF14</accession>
<sequence length="280" mass="32993">MDFKQYLQVLKDNTPYDFSDYSDNSIKRRLQKVIADNDLTLDDLLKKTQCDKGFVERLVEDITVNTTELFRDPELWPVFYEKLLPTLKGKKTFNIWHAGCSSGMEVYSNLIILNELGLLDKARIYATDISAGMVRSCKKGSYRYEFNKNQIAEFEKVLKKTPINGISQIDFSKYFDIDEENDRINVKEFLRKKVDVRQHDLVQEKVPFYNKFDVIFCRNVLIYFNASLQSKIYQMFHNQLYPKGSMILGNHESLTGFYKTKFLKNGPLYTKTNAFHFKYQ</sequence>
<dbReference type="InterPro" id="IPR050903">
    <property type="entry name" value="Bact_Chemotaxis_MeTrfase"/>
</dbReference>
<dbReference type="Pfam" id="PF01739">
    <property type="entry name" value="CheR"/>
    <property type="match status" value="1"/>
</dbReference>
<proteinExistence type="predicted"/>
<dbReference type="PROSITE" id="PS50123">
    <property type="entry name" value="CHER"/>
    <property type="match status" value="1"/>
</dbReference>
<feature type="domain" description="CheR-type methyltransferase" evidence="1">
    <location>
        <begin position="1"/>
        <end position="280"/>
    </location>
</feature>
<dbReference type="Proteomes" id="UP000605676">
    <property type="component" value="Unassembled WGS sequence"/>
</dbReference>
<reference evidence="2 3" key="1">
    <citation type="submission" date="2021-01" db="EMBL/GenBank/DDBJ databases">
        <title>Carboxyliciviraga sp.nov., isolated from coastal sediments.</title>
        <authorList>
            <person name="Lu D."/>
            <person name="Zhang T."/>
        </authorList>
    </citation>
    <scope>NUCLEOTIDE SEQUENCE [LARGE SCALE GENOMIC DNA]</scope>
    <source>
        <strain evidence="2 3">N1Y132</strain>
    </source>
</reference>
<organism evidence="2 3">
    <name type="scientific">Carboxylicivirga marina</name>
    <dbReference type="NCBI Taxonomy" id="2800988"/>
    <lineage>
        <taxon>Bacteria</taxon>
        <taxon>Pseudomonadati</taxon>
        <taxon>Bacteroidota</taxon>
        <taxon>Bacteroidia</taxon>
        <taxon>Marinilabiliales</taxon>
        <taxon>Marinilabiliaceae</taxon>
        <taxon>Carboxylicivirga</taxon>
    </lineage>
</organism>